<dbReference type="Proteomes" id="UP001060085">
    <property type="component" value="Linkage Group LG06"/>
</dbReference>
<gene>
    <name evidence="1" type="ORF">M9H77_25463</name>
</gene>
<accession>A0ACC0A8E9</accession>
<comment type="caution">
    <text evidence="1">The sequence shown here is derived from an EMBL/GenBank/DDBJ whole genome shotgun (WGS) entry which is preliminary data.</text>
</comment>
<sequence length="198" mass="23064">MGENHFSPFGRKFLDTFAQTGESFCIFSSPMGESALGIFFFFFADEDPNTFEEFLEPEEYINLGHFGHLFTTNRIFSLKDELVDWAKQIAIKAKTYLIINRYRRSRTADRRPYVTLACERGGAVKKYTKPIVDDEEKEILIKRRGPYETKKCGCPFKLKGEQMATSENWQLFMHNGRHNHKIAVYHHGHAHSARLMVE</sequence>
<reference evidence="2" key="1">
    <citation type="journal article" date="2023" name="Nat. Plants">
        <title>Single-cell RNA sequencing provides a high-resolution roadmap for understanding the multicellular compartmentation of specialized metabolism.</title>
        <authorList>
            <person name="Sun S."/>
            <person name="Shen X."/>
            <person name="Li Y."/>
            <person name="Li Y."/>
            <person name="Wang S."/>
            <person name="Li R."/>
            <person name="Zhang H."/>
            <person name="Shen G."/>
            <person name="Guo B."/>
            <person name="Wei J."/>
            <person name="Xu J."/>
            <person name="St-Pierre B."/>
            <person name="Chen S."/>
            <person name="Sun C."/>
        </authorList>
    </citation>
    <scope>NUCLEOTIDE SEQUENCE [LARGE SCALE GENOMIC DNA]</scope>
</reference>
<proteinExistence type="predicted"/>
<name>A0ACC0A8E9_CATRO</name>
<evidence type="ECO:0000313" key="2">
    <source>
        <dbReference type="Proteomes" id="UP001060085"/>
    </source>
</evidence>
<protein>
    <submittedName>
        <fullName evidence="1">Uncharacterized protein</fullName>
    </submittedName>
</protein>
<organism evidence="1 2">
    <name type="scientific">Catharanthus roseus</name>
    <name type="common">Madagascar periwinkle</name>
    <name type="synonym">Vinca rosea</name>
    <dbReference type="NCBI Taxonomy" id="4058"/>
    <lineage>
        <taxon>Eukaryota</taxon>
        <taxon>Viridiplantae</taxon>
        <taxon>Streptophyta</taxon>
        <taxon>Embryophyta</taxon>
        <taxon>Tracheophyta</taxon>
        <taxon>Spermatophyta</taxon>
        <taxon>Magnoliopsida</taxon>
        <taxon>eudicotyledons</taxon>
        <taxon>Gunneridae</taxon>
        <taxon>Pentapetalae</taxon>
        <taxon>asterids</taxon>
        <taxon>lamiids</taxon>
        <taxon>Gentianales</taxon>
        <taxon>Apocynaceae</taxon>
        <taxon>Rauvolfioideae</taxon>
        <taxon>Vinceae</taxon>
        <taxon>Catharanthinae</taxon>
        <taxon>Catharanthus</taxon>
    </lineage>
</organism>
<dbReference type="EMBL" id="CM044706">
    <property type="protein sequence ID" value="KAI5656670.1"/>
    <property type="molecule type" value="Genomic_DNA"/>
</dbReference>
<evidence type="ECO:0000313" key="1">
    <source>
        <dbReference type="EMBL" id="KAI5656670.1"/>
    </source>
</evidence>
<keyword evidence="2" id="KW-1185">Reference proteome</keyword>